<dbReference type="EMBL" id="LAZR01065624">
    <property type="protein sequence ID" value="KKK55171.1"/>
    <property type="molecule type" value="Genomic_DNA"/>
</dbReference>
<reference evidence="2" key="1">
    <citation type="journal article" date="2015" name="Nature">
        <title>Complex archaea that bridge the gap between prokaryotes and eukaryotes.</title>
        <authorList>
            <person name="Spang A."/>
            <person name="Saw J.H."/>
            <person name="Jorgensen S.L."/>
            <person name="Zaremba-Niedzwiedzka K."/>
            <person name="Martijn J."/>
            <person name="Lind A.E."/>
            <person name="van Eijk R."/>
            <person name="Schleper C."/>
            <person name="Guy L."/>
            <person name="Ettema T.J."/>
        </authorList>
    </citation>
    <scope>NUCLEOTIDE SEQUENCE</scope>
</reference>
<evidence type="ECO:0000259" key="1">
    <source>
        <dbReference type="Pfam" id="PF14522"/>
    </source>
</evidence>
<name>A0A0F8Z505_9ZZZZ</name>
<dbReference type="AlphaFoldDB" id="A0A0F8Z505"/>
<protein>
    <recommendedName>
        <fullName evidence="1">Cytochrome c7-like domain-containing protein</fullName>
    </recommendedName>
</protein>
<dbReference type="InterPro" id="IPR029467">
    <property type="entry name" value="Cyt_c7-like"/>
</dbReference>
<accession>A0A0F8Z505</accession>
<feature type="non-terminal residue" evidence="2">
    <location>
        <position position="1"/>
    </location>
</feature>
<dbReference type="PANTHER" id="PTHR39425:SF1">
    <property type="entry name" value="CYTOCHROME C7-LIKE DOMAIN-CONTAINING PROTEIN"/>
    <property type="match status" value="1"/>
</dbReference>
<dbReference type="Pfam" id="PF14522">
    <property type="entry name" value="Cytochrome_C7"/>
    <property type="match status" value="1"/>
</dbReference>
<dbReference type="SUPFAM" id="SSF48695">
    <property type="entry name" value="Multiheme cytochromes"/>
    <property type="match status" value="1"/>
</dbReference>
<sequence>CHKSMIRTHAEITKLFEYWQAREPIPWIKVHDLPDFVYFPHKRHIAAGVDCSACHGQVATMARVTKGASLQMGWCRDCHQKLEGKNGQQCSTCHN</sequence>
<comment type="caution">
    <text evidence="2">The sequence shown here is derived from an EMBL/GenBank/DDBJ whole genome shotgun (WGS) entry which is preliminary data.</text>
</comment>
<evidence type="ECO:0000313" key="2">
    <source>
        <dbReference type="EMBL" id="KKK55171.1"/>
    </source>
</evidence>
<gene>
    <name evidence="2" type="ORF">LCGC14_3077280</name>
</gene>
<feature type="domain" description="Cytochrome c7-like" evidence="1">
    <location>
        <begin position="37"/>
        <end position="95"/>
    </location>
</feature>
<dbReference type="InterPro" id="IPR036280">
    <property type="entry name" value="Multihaem_cyt_sf"/>
</dbReference>
<dbReference type="PANTHER" id="PTHR39425">
    <property type="entry name" value="LIPOPROTEIN CYTOCHROME C"/>
    <property type="match status" value="1"/>
</dbReference>
<proteinExistence type="predicted"/>
<organism evidence="2">
    <name type="scientific">marine sediment metagenome</name>
    <dbReference type="NCBI Taxonomy" id="412755"/>
    <lineage>
        <taxon>unclassified sequences</taxon>
        <taxon>metagenomes</taxon>
        <taxon>ecological metagenomes</taxon>
    </lineage>
</organism>
<dbReference type="Gene3D" id="3.90.10.10">
    <property type="entry name" value="Cytochrome C3"/>
    <property type="match status" value="1"/>
</dbReference>